<dbReference type="Pfam" id="PF12706">
    <property type="entry name" value="Lactamase_B_2"/>
    <property type="match status" value="1"/>
</dbReference>
<dbReference type="InterPro" id="IPR047151">
    <property type="entry name" value="RNZ2-like"/>
</dbReference>
<evidence type="ECO:0000313" key="15">
    <source>
        <dbReference type="EMBL" id="GHP05862.1"/>
    </source>
</evidence>
<keyword evidence="5" id="KW-0819">tRNA processing</keyword>
<evidence type="ECO:0000256" key="7">
    <source>
        <dbReference type="ARBA" id="ARBA00022723"/>
    </source>
</evidence>
<protein>
    <recommendedName>
        <fullName evidence="4">ribonuclease Z</fullName>
        <ecNumber evidence="4">3.1.26.11</ecNumber>
    </recommendedName>
</protein>
<evidence type="ECO:0000256" key="12">
    <source>
        <dbReference type="SAM" id="Phobius"/>
    </source>
</evidence>
<dbReference type="AlphaFoldDB" id="A0A830HGI1"/>
<sequence>MSWDLGSLFAFSASPFWFSLVGFLLVLFWRRRVSASLLASLCWHCACMRARLGTSHRAGLVSSSTGLPRVSYSRLRALASAIVNKTSLARGGSPVSHASLGARGSAAGLLPQRRYYADTTRTFNFINPKSMGKRKRDVTQHGAAAAAQPASGAKSNKETRDAGAIAPCHVQILGTGYDTLESVPSVLMHFDRARYLFGCGESLQRFCLEYGIKLNKIKPIFLTRVDSHSGGGMPGTMLTLMQNVTMARKNEEVTEDTTFNVIGPRPLHGLIGAARSFVAVQSIGLDAREIRDEESEPRRWLIEPFNPNMRRQGWRQVGSSPLSASSKNATQHMTDDIRRQVRERLGESFEPVFADDSSVVASTRLRPVGTADARKMGLATEVGSNTFDPLMPRCGRPSEPGQAPPKLPAVPRPVLAYAVLLPETRGKFDLEKAKALGLEPGKKFRELTMGKSVQSDADPSVTVTPDMVMSPSTPGAVTIILDCPTVRHVAACLPLSERASMMKEDDAADSDNNASNHAHDQSASAISVFESLLAESCRSPDTPAGDTPTLVVHLAPPEVAAHPLYEKLLECFPAETQHAICSMPSRPFDEDGAPIYVSDTVSINPNNSRSSDKGAKIAMPNLFGPAVSEVTELSPVSRVFLCSAVTQAKLNLLDPYTYPSLVVSDDLHENAGVSLWRAARGDKPLKREGVVQGANMLRYHLRPIRQRGFDVGSVPLKLTDKAEGRVGVARGVMMPRTGQPMQSGGTYALTTEAAKNDIRSWDTRLSKRVRQQRNRLLGLAPAPMGSEEPVSSSSEDEEGSGKAAAAAEVDQEVENAESPPPSPSKVQKERRALENVPLELIVLGTGSSAPSRYRNVSGLYLSKPHDASTPEMPEGMLLDCGEGSYGQLVRHFGPKGAENALCGLRAIWISHIHADHHAGVPKILSVRKKLMPKAPPLLVMGPHMLYPFLKRFEDQVELLNFHFADNKHLTRDIVPASEAVGAEDLTSYPSGTNLNASLSLHAANEAASRLGMPALSTVRVDHCPEAYGVVLGHEDDSGKVQAHVSYSGDTVFCPEFADASSGARLMVHEATFDDELKDEADKKRHSTVRQALAAGKRASVDRLLLTHFSQRYPKLPGQTESNRSEASRIHRGKHAPETLVAFDLMRVRVDSAYPPTIETAHLVNALFGASTAGMDSDTE</sequence>
<keyword evidence="6" id="KW-0540">Nuclease</keyword>
<keyword evidence="7" id="KW-0479">Metal-binding</keyword>
<evidence type="ECO:0000256" key="9">
    <source>
        <dbReference type="ARBA" id="ARBA00022801"/>
    </source>
</evidence>
<gene>
    <name evidence="15" type="ORF">PPROV_000460900</name>
</gene>
<comment type="cofactor">
    <cofactor evidence="2">
        <name>Zn(2+)</name>
        <dbReference type="ChEBI" id="CHEBI:29105"/>
    </cofactor>
</comment>
<dbReference type="InterPro" id="IPR001279">
    <property type="entry name" value="Metallo-B-lactamas"/>
</dbReference>
<keyword evidence="9" id="KW-0378">Hydrolase</keyword>
<keyword evidence="16" id="KW-1185">Reference proteome</keyword>
<feature type="domain" description="tRNase Z endonuclease" evidence="14">
    <location>
        <begin position="179"/>
        <end position="226"/>
    </location>
</feature>
<evidence type="ECO:0000256" key="3">
    <source>
        <dbReference type="ARBA" id="ARBA00007823"/>
    </source>
</evidence>
<proteinExistence type="inferred from homology"/>
<evidence type="ECO:0000256" key="6">
    <source>
        <dbReference type="ARBA" id="ARBA00022722"/>
    </source>
</evidence>
<keyword evidence="12" id="KW-0812">Transmembrane</keyword>
<feature type="compositionally biased region" description="Polar residues" evidence="11">
    <location>
        <begin position="317"/>
        <end position="332"/>
    </location>
</feature>
<dbReference type="EC" id="3.1.26.11" evidence="4"/>
<dbReference type="Pfam" id="PF13691">
    <property type="entry name" value="Lactamase_B_4"/>
    <property type="match status" value="1"/>
</dbReference>
<organism evidence="15 16">
    <name type="scientific">Pycnococcus provasolii</name>
    <dbReference type="NCBI Taxonomy" id="41880"/>
    <lineage>
        <taxon>Eukaryota</taxon>
        <taxon>Viridiplantae</taxon>
        <taxon>Chlorophyta</taxon>
        <taxon>Pseudoscourfieldiophyceae</taxon>
        <taxon>Pseudoscourfieldiales</taxon>
        <taxon>Pycnococcaceae</taxon>
        <taxon>Pycnococcus</taxon>
    </lineage>
</organism>
<dbReference type="SUPFAM" id="SSF56281">
    <property type="entry name" value="Metallo-hydrolase/oxidoreductase"/>
    <property type="match status" value="2"/>
</dbReference>
<evidence type="ECO:0000256" key="1">
    <source>
        <dbReference type="ARBA" id="ARBA00000402"/>
    </source>
</evidence>
<feature type="domain" description="Metallo-beta-lactamase" evidence="13">
    <location>
        <begin position="877"/>
        <end position="1108"/>
    </location>
</feature>
<keyword evidence="10" id="KW-0862">Zinc</keyword>
<dbReference type="CDD" id="cd07718">
    <property type="entry name" value="RNaseZ_ELAC1_ELAC2-C-term-like_MBL-fold"/>
    <property type="match status" value="1"/>
</dbReference>
<dbReference type="InterPro" id="IPR027794">
    <property type="entry name" value="tRNase_Z_dom"/>
</dbReference>
<dbReference type="InterPro" id="IPR036866">
    <property type="entry name" value="RibonucZ/Hydroxyglut_hydro"/>
</dbReference>
<evidence type="ECO:0000256" key="10">
    <source>
        <dbReference type="ARBA" id="ARBA00022833"/>
    </source>
</evidence>
<name>A0A830HGI1_9CHLO</name>
<evidence type="ECO:0000259" key="14">
    <source>
        <dbReference type="Pfam" id="PF13691"/>
    </source>
</evidence>
<accession>A0A830HGI1</accession>
<keyword evidence="12" id="KW-1133">Transmembrane helix</keyword>
<dbReference type="GO" id="GO:0046872">
    <property type="term" value="F:metal ion binding"/>
    <property type="evidence" value="ECO:0007669"/>
    <property type="project" value="UniProtKB-KW"/>
</dbReference>
<feature type="region of interest" description="Disordered" evidence="11">
    <location>
        <begin position="311"/>
        <end position="334"/>
    </location>
</feature>
<evidence type="ECO:0000259" key="13">
    <source>
        <dbReference type="Pfam" id="PF12706"/>
    </source>
</evidence>
<feature type="region of interest" description="Disordered" evidence="11">
    <location>
        <begin position="131"/>
        <end position="158"/>
    </location>
</feature>
<dbReference type="GO" id="GO:0042781">
    <property type="term" value="F:3'-tRNA processing endoribonuclease activity"/>
    <property type="evidence" value="ECO:0007669"/>
    <property type="project" value="UniProtKB-EC"/>
</dbReference>
<feature type="compositionally biased region" description="Low complexity" evidence="11">
    <location>
        <begin position="143"/>
        <end position="153"/>
    </location>
</feature>
<dbReference type="Proteomes" id="UP000660262">
    <property type="component" value="Unassembled WGS sequence"/>
</dbReference>
<dbReference type="PANTHER" id="PTHR12553">
    <property type="entry name" value="ZINC PHOSPHODIESTERASE ELAC PROTEIN 2"/>
    <property type="match status" value="1"/>
</dbReference>
<dbReference type="GO" id="GO:1990180">
    <property type="term" value="P:mitochondrial tRNA 3'-end processing"/>
    <property type="evidence" value="ECO:0007669"/>
    <property type="project" value="TreeGrafter"/>
</dbReference>
<evidence type="ECO:0000313" key="16">
    <source>
        <dbReference type="Proteomes" id="UP000660262"/>
    </source>
</evidence>
<dbReference type="OrthoDB" id="527344at2759"/>
<dbReference type="Gene3D" id="3.60.15.10">
    <property type="entry name" value="Ribonuclease Z/Hydroxyacylglutathione hydrolase-like"/>
    <property type="match status" value="2"/>
</dbReference>
<comment type="caution">
    <text evidence="15">The sequence shown here is derived from an EMBL/GenBank/DDBJ whole genome shotgun (WGS) entry which is preliminary data.</text>
</comment>
<comment type="similarity">
    <text evidence="3">Belongs to the RNase Z family.</text>
</comment>
<keyword evidence="12" id="KW-0472">Membrane</keyword>
<evidence type="ECO:0000256" key="4">
    <source>
        <dbReference type="ARBA" id="ARBA00012477"/>
    </source>
</evidence>
<evidence type="ECO:0000256" key="2">
    <source>
        <dbReference type="ARBA" id="ARBA00001947"/>
    </source>
</evidence>
<evidence type="ECO:0000256" key="8">
    <source>
        <dbReference type="ARBA" id="ARBA00022759"/>
    </source>
</evidence>
<dbReference type="EMBL" id="BNJQ01000011">
    <property type="protein sequence ID" value="GHP05862.1"/>
    <property type="molecule type" value="Genomic_DNA"/>
</dbReference>
<feature type="transmembrane region" description="Helical" evidence="12">
    <location>
        <begin position="6"/>
        <end position="29"/>
    </location>
</feature>
<feature type="region of interest" description="Disordered" evidence="11">
    <location>
        <begin position="775"/>
        <end position="830"/>
    </location>
</feature>
<evidence type="ECO:0000256" key="11">
    <source>
        <dbReference type="SAM" id="MobiDB-lite"/>
    </source>
</evidence>
<dbReference type="GO" id="GO:0005739">
    <property type="term" value="C:mitochondrion"/>
    <property type="evidence" value="ECO:0007669"/>
    <property type="project" value="TreeGrafter"/>
</dbReference>
<dbReference type="PANTHER" id="PTHR12553:SF49">
    <property type="entry name" value="ZINC PHOSPHODIESTERASE ELAC PROTEIN 2"/>
    <property type="match status" value="1"/>
</dbReference>
<evidence type="ECO:0000256" key="5">
    <source>
        <dbReference type="ARBA" id="ARBA00022694"/>
    </source>
</evidence>
<reference evidence="15" key="1">
    <citation type="submission" date="2020-10" db="EMBL/GenBank/DDBJ databases">
        <title>Unveiling of a novel bifunctional photoreceptor, Dualchrome1, isolated from a cosmopolitan green alga.</title>
        <authorList>
            <person name="Suzuki S."/>
            <person name="Kawachi M."/>
        </authorList>
    </citation>
    <scope>NUCLEOTIDE SEQUENCE</scope>
    <source>
        <strain evidence="15">NIES 2893</strain>
    </source>
</reference>
<keyword evidence="8" id="KW-0255">Endonuclease</keyword>
<comment type="catalytic activity">
    <reaction evidence="1">
        <text>Endonucleolytic cleavage of RNA, removing extra 3' nucleotides from tRNA precursor, generating 3' termini of tRNAs. A 3'-hydroxy group is left at the tRNA terminus and a 5'-phosphoryl group is left at the trailer molecule.</text>
        <dbReference type="EC" id="3.1.26.11"/>
    </reaction>
</comment>